<dbReference type="Pfam" id="PF12323">
    <property type="entry name" value="HTH_OrfB_IS605"/>
    <property type="match status" value="1"/>
</dbReference>
<dbReference type="AlphaFoldDB" id="A0A0C6F969"/>
<protein>
    <recommendedName>
        <fullName evidence="1">Transposase putative helix-turn-helix domain-containing protein</fullName>
    </recommendedName>
</protein>
<reference evidence="3" key="2">
    <citation type="submission" date="2015-01" db="EMBL/GenBank/DDBJ databases">
        <title>Complete genome sequence of Methylobacterium aquaticum strain 22A.</title>
        <authorList>
            <person name="Tani A."/>
            <person name="Ogura Y."/>
            <person name="Hayashi T."/>
        </authorList>
    </citation>
    <scope>NUCLEOTIDE SEQUENCE [LARGE SCALE GENOMIC DNA]</scope>
    <source>
        <strain evidence="3">MA-22A</strain>
        <plasmid evidence="3">Plasmid pMaq22A_1p DNA</plasmid>
    </source>
</reference>
<dbReference type="PATRIC" id="fig|270351.10.peg.6385"/>
<dbReference type="InterPro" id="IPR021027">
    <property type="entry name" value="Transposase_put_HTH"/>
</dbReference>
<evidence type="ECO:0000313" key="2">
    <source>
        <dbReference type="EMBL" id="BAQ49316.1"/>
    </source>
</evidence>
<keyword evidence="2" id="KW-0614">Plasmid</keyword>
<evidence type="ECO:0000313" key="3">
    <source>
        <dbReference type="Proteomes" id="UP000061432"/>
    </source>
</evidence>
<evidence type="ECO:0000259" key="1">
    <source>
        <dbReference type="Pfam" id="PF12323"/>
    </source>
</evidence>
<name>A0A0C6F969_9HYPH</name>
<organism evidence="2 3">
    <name type="scientific">Methylobacterium aquaticum</name>
    <dbReference type="NCBI Taxonomy" id="270351"/>
    <lineage>
        <taxon>Bacteria</taxon>
        <taxon>Pseudomonadati</taxon>
        <taxon>Pseudomonadota</taxon>
        <taxon>Alphaproteobacteria</taxon>
        <taxon>Hyphomicrobiales</taxon>
        <taxon>Methylobacteriaceae</taxon>
        <taxon>Methylobacterium</taxon>
    </lineage>
</organism>
<dbReference type="KEGG" id="maqu:Maq22A_1p35410"/>
<reference evidence="2 3" key="1">
    <citation type="journal article" date="2015" name="Genome Announc.">
        <title>Complete Genome Sequence of Methylobacterium aquaticum Strain 22A, Isolated from Racomitrium japonicum Moss.</title>
        <authorList>
            <person name="Tani A."/>
            <person name="Ogura Y."/>
            <person name="Hayashi T."/>
            <person name="Kimbara K."/>
        </authorList>
    </citation>
    <scope>NUCLEOTIDE SEQUENCE [LARGE SCALE GENOMIC DNA]</scope>
    <source>
        <strain evidence="2 3">MA-22A</strain>
        <plasmid evidence="3">Plasmid pMaq22A_1p DNA</plasmid>
    </source>
</reference>
<dbReference type="EMBL" id="AP014705">
    <property type="protein sequence ID" value="BAQ49316.1"/>
    <property type="molecule type" value="Genomic_DNA"/>
</dbReference>
<dbReference type="Proteomes" id="UP000061432">
    <property type="component" value="Plasmid pMaq22A_1p"/>
</dbReference>
<sequence length="77" mass="8863">MILTYQQKLRPTAAQHRLLAEALERQRLLYNAALQERRDAWRLGRKAITRLDKQKSLTVIRADDPEGHGADPANMGR</sequence>
<proteinExistence type="predicted"/>
<accession>A0A0C6F969</accession>
<feature type="domain" description="Transposase putative helix-turn-helix" evidence="1">
    <location>
        <begin position="1"/>
        <end position="46"/>
    </location>
</feature>
<dbReference type="RefSeq" id="WP_060850393.1">
    <property type="nucleotide sequence ID" value="NZ_AP014705.1"/>
</dbReference>
<gene>
    <name evidence="2" type="ORF">Maq22A_1p35410</name>
</gene>
<geneLocation type="plasmid" evidence="3">
    <name>pMaq22A_1p DNA</name>
</geneLocation>